<feature type="region of interest" description="Disordered" evidence="1">
    <location>
        <begin position="1"/>
        <end position="32"/>
    </location>
</feature>
<feature type="region of interest" description="Disordered" evidence="1">
    <location>
        <begin position="351"/>
        <end position="374"/>
    </location>
</feature>
<feature type="compositionally biased region" description="Low complexity" evidence="1">
    <location>
        <begin position="521"/>
        <end position="546"/>
    </location>
</feature>
<sequence length="560" mass="65375">MIVQMPKVNSKGKAAASSSGQMHPAQRERMEKEERIRAMGTGGGERIVEWMTGSLEKKGREYHMNLFEKKMNKNQTFEEAFLYERVVDTAEFRDLGIVQKFEALGWEAALNCYDGETEKRYLVPIMHWVGSLRYDSGRRPPQTIRLIGEVDGVEVVMSRETLSALANFDSKPNGRGTDKYIYPSAAELFDRAKEHPQYNQMLNDLFPQGGNDGTMRRNLMKMTTRLLLLLVQQNILPRRSDRGYIRTQDVQIVHSLLTGSPRISFMHLVMQNIWYSRNKVDKRTIPYCRLITALLKSQRCIDDDMAFVVDPIPMFDLAGLRSFGWRYEKTARHHRLINAGVVWQAVRTDVELSDDEEDEEEIEEDENREEEDEVMEDVGGHGLSRQMHAGMYDYYANVPAYHNMQEYVEENRPLAWATWDSYQQHTYDLGLRTAEEQRYANRAAYNRQEEWNRSHAFNQAWEVNLRWQDDERRRQEECWRQGTPWVENPPIVDYSTLPPYDGTIEHPVQTHHSPWIDPIQYQQQQSHQQQGQGSSSDPFDTSSMSSALRSMFGDPQPPYY</sequence>
<proteinExistence type="predicted"/>
<evidence type="ECO:0000313" key="3">
    <source>
        <dbReference type="EMBL" id="KAK1422514.1"/>
    </source>
</evidence>
<evidence type="ECO:0000259" key="2">
    <source>
        <dbReference type="Pfam" id="PF20167"/>
    </source>
</evidence>
<gene>
    <name evidence="3" type="ORF">QVD17_25690</name>
</gene>
<feature type="compositionally biased region" description="Low complexity" evidence="1">
    <location>
        <begin position="11"/>
        <end position="20"/>
    </location>
</feature>
<keyword evidence="4" id="KW-1185">Reference proteome</keyword>
<dbReference type="EMBL" id="JAUHHV010000006">
    <property type="protein sequence ID" value="KAK1422514.1"/>
    <property type="molecule type" value="Genomic_DNA"/>
</dbReference>
<name>A0AAD8KGY6_TARER</name>
<feature type="domain" description="Putative plant transposon protein" evidence="2">
    <location>
        <begin position="150"/>
        <end position="299"/>
    </location>
</feature>
<comment type="caution">
    <text evidence="3">The sequence shown here is derived from an EMBL/GenBank/DDBJ whole genome shotgun (WGS) entry which is preliminary data.</text>
</comment>
<dbReference type="InterPro" id="IPR046796">
    <property type="entry name" value="Transposase_32_dom"/>
</dbReference>
<evidence type="ECO:0000256" key="1">
    <source>
        <dbReference type="SAM" id="MobiDB-lite"/>
    </source>
</evidence>
<dbReference type="Pfam" id="PF20167">
    <property type="entry name" value="Transposase_32"/>
    <property type="match status" value="1"/>
</dbReference>
<dbReference type="AlphaFoldDB" id="A0AAD8KGY6"/>
<reference evidence="3" key="1">
    <citation type="journal article" date="2023" name="bioRxiv">
        <title>Improved chromosome-level genome assembly for marigold (Tagetes erecta).</title>
        <authorList>
            <person name="Jiang F."/>
            <person name="Yuan L."/>
            <person name="Wang S."/>
            <person name="Wang H."/>
            <person name="Xu D."/>
            <person name="Wang A."/>
            <person name="Fan W."/>
        </authorList>
    </citation>
    <scope>NUCLEOTIDE SEQUENCE</scope>
    <source>
        <strain evidence="3">WSJ</strain>
        <tissue evidence="3">Leaf</tissue>
    </source>
</reference>
<dbReference type="Proteomes" id="UP001229421">
    <property type="component" value="Unassembled WGS sequence"/>
</dbReference>
<accession>A0AAD8KGY6</accession>
<protein>
    <recommendedName>
        <fullName evidence="2">Putative plant transposon protein domain-containing protein</fullName>
    </recommendedName>
</protein>
<feature type="region of interest" description="Disordered" evidence="1">
    <location>
        <begin position="521"/>
        <end position="560"/>
    </location>
</feature>
<organism evidence="3 4">
    <name type="scientific">Tagetes erecta</name>
    <name type="common">African marigold</name>
    <dbReference type="NCBI Taxonomy" id="13708"/>
    <lineage>
        <taxon>Eukaryota</taxon>
        <taxon>Viridiplantae</taxon>
        <taxon>Streptophyta</taxon>
        <taxon>Embryophyta</taxon>
        <taxon>Tracheophyta</taxon>
        <taxon>Spermatophyta</taxon>
        <taxon>Magnoliopsida</taxon>
        <taxon>eudicotyledons</taxon>
        <taxon>Gunneridae</taxon>
        <taxon>Pentapetalae</taxon>
        <taxon>asterids</taxon>
        <taxon>campanulids</taxon>
        <taxon>Asterales</taxon>
        <taxon>Asteraceae</taxon>
        <taxon>Asteroideae</taxon>
        <taxon>Heliantheae alliance</taxon>
        <taxon>Tageteae</taxon>
        <taxon>Tagetes</taxon>
    </lineage>
</organism>
<evidence type="ECO:0000313" key="4">
    <source>
        <dbReference type="Proteomes" id="UP001229421"/>
    </source>
</evidence>